<sequence length="293" mass="33972">MTEKLIQLQNEIYKYETTDFETGEEREYFIGYAPKIEFSKIGEFYSLSFYGNGFDDDPTVAVSEFDYETNFAFCRFLEFISEQQHAEKIISLHFGGQDEGANGTKSWVFDRIINSDAVFSNLKVFAIQQTDLGDHNQSIIDSDFSMEENGTIAKLVIKMPKLESLVIPSAPDKSFFEIGKHPLSFLKVQAGYNHQNFIKNLSESENFHQLSALDYSEVIDVFDMPVEDYTNFEDFKKLFLSKAFSFIKHFKLRNSILTEEQLFELQKLNDVQFLNIRSHGGRYVSHLMNENNK</sequence>
<organism evidence="1 2">
    <name type="scientific">Epilithonimonas xixisoli</name>
    <dbReference type="NCBI Taxonomy" id="1476462"/>
    <lineage>
        <taxon>Bacteria</taxon>
        <taxon>Pseudomonadati</taxon>
        <taxon>Bacteroidota</taxon>
        <taxon>Flavobacteriia</taxon>
        <taxon>Flavobacteriales</taxon>
        <taxon>Weeksellaceae</taxon>
        <taxon>Chryseobacterium group</taxon>
        <taxon>Epilithonimonas</taxon>
    </lineage>
</organism>
<proteinExistence type="predicted"/>
<dbReference type="OrthoDB" id="1422304at2"/>
<comment type="caution">
    <text evidence="1">The sequence shown here is derived from an EMBL/GenBank/DDBJ whole genome shotgun (WGS) entry which is preliminary data.</text>
</comment>
<reference evidence="1 2" key="1">
    <citation type="submission" date="2019-03" db="EMBL/GenBank/DDBJ databases">
        <title>Genomic Encyclopedia of Type Strains, Phase III (KMG-III): the genomes of soil and plant-associated and newly described type strains.</title>
        <authorList>
            <person name="Whitman W."/>
        </authorList>
    </citation>
    <scope>NUCLEOTIDE SEQUENCE [LARGE SCALE GENOMIC DNA]</scope>
    <source>
        <strain evidence="1 2">CGMCC 1.12802</strain>
    </source>
</reference>
<keyword evidence="2" id="KW-1185">Reference proteome</keyword>
<name>A0A4R8IKU3_9FLAO</name>
<evidence type="ECO:0000313" key="1">
    <source>
        <dbReference type="EMBL" id="TDX87299.1"/>
    </source>
</evidence>
<protein>
    <submittedName>
        <fullName evidence="1">Uncharacterized protein</fullName>
    </submittedName>
</protein>
<dbReference type="Proteomes" id="UP000295313">
    <property type="component" value="Unassembled WGS sequence"/>
</dbReference>
<dbReference type="RefSeq" id="WP_133943909.1">
    <property type="nucleotide sequence ID" value="NZ_SOEO01000001.1"/>
</dbReference>
<gene>
    <name evidence="1" type="ORF">B0I22_1487</name>
</gene>
<dbReference type="Gene3D" id="3.80.10.10">
    <property type="entry name" value="Ribonuclease Inhibitor"/>
    <property type="match status" value="1"/>
</dbReference>
<dbReference type="InterPro" id="IPR032675">
    <property type="entry name" value="LRR_dom_sf"/>
</dbReference>
<dbReference type="EMBL" id="SOEO01000001">
    <property type="protein sequence ID" value="TDX87299.1"/>
    <property type="molecule type" value="Genomic_DNA"/>
</dbReference>
<accession>A0A4R8IKU3</accession>
<evidence type="ECO:0000313" key="2">
    <source>
        <dbReference type="Proteomes" id="UP000295313"/>
    </source>
</evidence>
<dbReference type="AlphaFoldDB" id="A0A4R8IKU3"/>